<dbReference type="RefSeq" id="WP_004575968.1">
    <property type="nucleotide sequence ID" value="NZ_MINE01000043.1"/>
</dbReference>
<gene>
    <name evidence="1" type="ORF">BGP82_28245</name>
</gene>
<reference evidence="1 2" key="2">
    <citation type="submission" date="2018-03" db="EMBL/GenBank/DDBJ databases">
        <title>Draft genome of Pseudomonas putida strain KH-18-2.</title>
        <authorList>
            <person name="Yoshizawa S."/>
            <person name="Khan N.H."/>
            <person name="Nishimura M."/>
            <person name="Chiura H.X."/>
            <person name="Ogura Y."/>
            <person name="Hayashi T."/>
            <person name="Kogure K."/>
        </authorList>
    </citation>
    <scope>NUCLEOTIDE SEQUENCE [LARGE SCALE GENOMIC DNA]</scope>
    <source>
        <strain evidence="1 2">KH-18-2</strain>
    </source>
</reference>
<dbReference type="EMBL" id="MING01000087">
    <property type="protein sequence ID" value="POF99734.1"/>
    <property type="molecule type" value="Genomic_DNA"/>
</dbReference>
<evidence type="ECO:0000313" key="2">
    <source>
        <dbReference type="Proteomes" id="UP000237378"/>
    </source>
</evidence>
<sequence>MDKKSEGLIADLAGLKLELDTLKAKGVNTLMYSLLKQKYQEKYKAALALVEGLPVLPLTEN</sequence>
<name>A0A2S3WKM1_PSEPU</name>
<organism evidence="1 2">
    <name type="scientific">Pseudomonas putida</name>
    <name type="common">Arthrobacter siderocapsulatus</name>
    <dbReference type="NCBI Taxonomy" id="303"/>
    <lineage>
        <taxon>Bacteria</taxon>
        <taxon>Pseudomonadati</taxon>
        <taxon>Pseudomonadota</taxon>
        <taxon>Gammaproteobacteria</taxon>
        <taxon>Pseudomonadales</taxon>
        <taxon>Pseudomonadaceae</taxon>
        <taxon>Pseudomonas</taxon>
    </lineage>
</organism>
<dbReference type="Proteomes" id="UP000237378">
    <property type="component" value="Unassembled WGS sequence"/>
</dbReference>
<protein>
    <submittedName>
        <fullName evidence="1">Uncharacterized protein</fullName>
    </submittedName>
</protein>
<dbReference type="AlphaFoldDB" id="A0A2S3WKM1"/>
<reference evidence="1 2" key="1">
    <citation type="submission" date="2016-08" db="EMBL/GenBank/DDBJ databases">
        <authorList>
            <person name="Seilhamer J.J."/>
        </authorList>
    </citation>
    <scope>NUCLEOTIDE SEQUENCE [LARGE SCALE GENOMIC DNA]</scope>
    <source>
        <strain evidence="1 2">KH-18-2</strain>
    </source>
</reference>
<proteinExistence type="predicted"/>
<comment type="caution">
    <text evidence="1">The sequence shown here is derived from an EMBL/GenBank/DDBJ whole genome shotgun (WGS) entry which is preliminary data.</text>
</comment>
<evidence type="ECO:0000313" key="1">
    <source>
        <dbReference type="EMBL" id="POF99734.1"/>
    </source>
</evidence>
<accession>A0A2S3WKM1</accession>